<dbReference type="InterPro" id="IPR001611">
    <property type="entry name" value="Leu-rich_rpt"/>
</dbReference>
<dbReference type="PANTHER" id="PTHR47114:SF2">
    <property type="entry name" value="OLIGODENDROCYTE-MYELIN GLYCOPROTEIN"/>
    <property type="match status" value="1"/>
</dbReference>
<evidence type="ECO:0000313" key="3">
    <source>
        <dbReference type="EMBL" id="QHU10049.1"/>
    </source>
</evidence>
<dbReference type="EMBL" id="MN740749">
    <property type="protein sequence ID" value="QHU10049.1"/>
    <property type="molecule type" value="Genomic_DNA"/>
</dbReference>
<accession>A0A6C0JX15</accession>
<keyword evidence="2" id="KW-0677">Repeat</keyword>
<sequence>MYQQTILDILDNYPYDIREINLSGMGLYSIPSLERFSMLVRLNISNNNLTILPELPPSLMHLNCSENNITEIFILPDGLLSLNCNNNLLVKIHMVPHTLETLECKYNHLRTLPNLKNIKQLFCDHNELWHIPKPNVLEYISCKNNSENVSEYNERTLVMERVNQKILDVEGIIVRDNTITY</sequence>
<dbReference type="InterPro" id="IPR032675">
    <property type="entry name" value="LRR_dom_sf"/>
</dbReference>
<dbReference type="PROSITE" id="PS51450">
    <property type="entry name" value="LRR"/>
    <property type="match status" value="1"/>
</dbReference>
<dbReference type="AlphaFoldDB" id="A0A6C0JX15"/>
<evidence type="ECO:0000256" key="2">
    <source>
        <dbReference type="ARBA" id="ARBA00022737"/>
    </source>
</evidence>
<name>A0A6C0JX15_9ZZZZ</name>
<proteinExistence type="predicted"/>
<evidence type="ECO:0008006" key="4">
    <source>
        <dbReference type="Google" id="ProtNLM"/>
    </source>
</evidence>
<dbReference type="SMART" id="SM00364">
    <property type="entry name" value="LRR_BAC"/>
    <property type="match status" value="3"/>
</dbReference>
<dbReference type="Gene3D" id="3.80.10.10">
    <property type="entry name" value="Ribonuclease Inhibitor"/>
    <property type="match status" value="1"/>
</dbReference>
<evidence type="ECO:0000256" key="1">
    <source>
        <dbReference type="ARBA" id="ARBA00022614"/>
    </source>
</evidence>
<reference evidence="3" key="1">
    <citation type="journal article" date="2020" name="Nature">
        <title>Giant virus diversity and host interactions through global metagenomics.</title>
        <authorList>
            <person name="Schulz F."/>
            <person name="Roux S."/>
            <person name="Paez-Espino D."/>
            <person name="Jungbluth S."/>
            <person name="Walsh D.A."/>
            <person name="Denef V.J."/>
            <person name="McMahon K.D."/>
            <person name="Konstantinidis K.T."/>
            <person name="Eloe-Fadrosh E.A."/>
            <person name="Kyrpides N.C."/>
            <person name="Woyke T."/>
        </authorList>
    </citation>
    <scope>NUCLEOTIDE SEQUENCE</scope>
    <source>
        <strain evidence="3">GVMAG-S-1101164-67</strain>
    </source>
</reference>
<protein>
    <recommendedName>
        <fullName evidence="4">Leucine-rich repeat protein</fullName>
    </recommendedName>
</protein>
<dbReference type="PANTHER" id="PTHR47114">
    <property type="match status" value="1"/>
</dbReference>
<dbReference type="InterPro" id="IPR051071">
    <property type="entry name" value="LRR-bact_E3_ubiq_ligases"/>
</dbReference>
<dbReference type="GO" id="GO:0031102">
    <property type="term" value="P:neuron projection regeneration"/>
    <property type="evidence" value="ECO:0007669"/>
    <property type="project" value="TreeGrafter"/>
</dbReference>
<keyword evidence="1" id="KW-0433">Leucine-rich repeat</keyword>
<organism evidence="3">
    <name type="scientific">viral metagenome</name>
    <dbReference type="NCBI Taxonomy" id="1070528"/>
    <lineage>
        <taxon>unclassified sequences</taxon>
        <taxon>metagenomes</taxon>
        <taxon>organismal metagenomes</taxon>
    </lineage>
</organism>
<dbReference type="SUPFAM" id="SSF52058">
    <property type="entry name" value="L domain-like"/>
    <property type="match status" value="1"/>
</dbReference>